<dbReference type="PANTHER" id="PTHR21266">
    <property type="entry name" value="IRON-SULFUR DOMAIN CONTAINING PROTEIN"/>
    <property type="match status" value="1"/>
</dbReference>
<proteinExistence type="predicted"/>
<dbReference type="GO" id="GO:0008203">
    <property type="term" value="P:cholesterol metabolic process"/>
    <property type="evidence" value="ECO:0007669"/>
    <property type="project" value="InterPro"/>
</dbReference>
<dbReference type="Gene3D" id="2.102.10.10">
    <property type="entry name" value="Rieske [2Fe-2S] iron-sulphur domain"/>
    <property type="match status" value="1"/>
</dbReference>
<name>A0A1Z2KUM4_9ACTN</name>
<dbReference type="AlphaFoldDB" id="A0A1Z2KUM4"/>
<keyword evidence="7" id="KW-0411">Iron-sulfur</keyword>
<dbReference type="InterPro" id="IPR045605">
    <property type="entry name" value="KshA-like_C"/>
</dbReference>
<dbReference type="EMBL" id="CP021744">
    <property type="protein sequence ID" value="ARZ65742.1"/>
    <property type="molecule type" value="Genomic_DNA"/>
</dbReference>
<evidence type="ECO:0000256" key="6">
    <source>
        <dbReference type="ARBA" id="ARBA00023004"/>
    </source>
</evidence>
<dbReference type="InterPro" id="IPR017941">
    <property type="entry name" value="Rieske_2Fe-2S"/>
</dbReference>
<evidence type="ECO:0000259" key="12">
    <source>
        <dbReference type="PROSITE" id="PS51296"/>
    </source>
</evidence>
<evidence type="ECO:0000256" key="1">
    <source>
        <dbReference type="ARBA" id="ARBA00001962"/>
    </source>
</evidence>
<accession>A0A1Z2KUM4</accession>
<evidence type="ECO:0000256" key="3">
    <source>
        <dbReference type="ARBA" id="ARBA00022723"/>
    </source>
</evidence>
<protein>
    <recommendedName>
        <fullName evidence="9">Rieske-type oxygenase</fullName>
    </recommendedName>
</protein>
<evidence type="ECO:0000256" key="2">
    <source>
        <dbReference type="ARBA" id="ARBA00022714"/>
    </source>
</evidence>
<dbReference type="Proteomes" id="UP000195755">
    <property type="component" value="Chromosome"/>
</dbReference>
<dbReference type="InterPro" id="IPR050584">
    <property type="entry name" value="Cholesterol_7-desaturase"/>
</dbReference>
<dbReference type="Pfam" id="PF19298">
    <property type="entry name" value="KshA_C"/>
    <property type="match status" value="1"/>
</dbReference>
<keyword evidence="5" id="KW-0560">Oxidoreductase</keyword>
<dbReference type="GO" id="GO:0016042">
    <property type="term" value="P:lipid catabolic process"/>
    <property type="evidence" value="ECO:0007669"/>
    <property type="project" value="UniProtKB-KW"/>
</dbReference>
<dbReference type="GO" id="GO:0004497">
    <property type="term" value="F:monooxygenase activity"/>
    <property type="evidence" value="ECO:0007669"/>
    <property type="project" value="UniProtKB-ARBA"/>
</dbReference>
<evidence type="ECO:0000256" key="8">
    <source>
        <dbReference type="ARBA" id="ARBA00023221"/>
    </source>
</evidence>
<reference evidence="13 14" key="1">
    <citation type="submission" date="2017-06" db="EMBL/GenBank/DDBJ databases">
        <title>Streptomyces albireticuli Genome sequencing and assembly.</title>
        <authorList>
            <person name="Wang Y."/>
            <person name="Du B."/>
            <person name="Ding Y."/>
            <person name="Liu H."/>
            <person name="Hou Q."/>
            <person name="Liu K."/>
            <person name="Yao L."/>
            <person name="Wang C."/>
        </authorList>
    </citation>
    <scope>NUCLEOTIDE SEQUENCE [LARGE SCALE GENOMIC DNA]</scope>
    <source>
        <strain evidence="13 14">MDJK11</strain>
    </source>
</reference>
<sequence>MRKKPPLRVNRYPDTVLPGDKSGPPALPYPDGWFCAGFSDAWQPGATHTVPYMGEDLVIYRTESDTLRATRPYCPHLGAHLGFDGKVLGEEFQCPLHNLRYATDGTCVHSPYGPAPKLSLPMLPVQERWGIVWVWHHHEGGAPTWDVAAGLTGLDNARDPVYQITDLCGYPQDVSENVVDYPHLTYLHGLINLEVLTPPKYEGPFGWVTMKAGRRIGPAVVESEFINQFPGLAGANINVSMPEFGLYSVNWLLATPTGPGRMRYSLASSLELLDPPHHRGPAYEWLSHKALRALQYAIFWQTKKDAARDLGIFHHKRFATPAKLASGDGPIGAHRKWSRQFYPPADSQAPDAYDAHRKL</sequence>
<dbReference type="GO" id="GO:0046872">
    <property type="term" value="F:metal ion binding"/>
    <property type="evidence" value="ECO:0007669"/>
    <property type="project" value="UniProtKB-KW"/>
</dbReference>
<evidence type="ECO:0000256" key="7">
    <source>
        <dbReference type="ARBA" id="ARBA00023014"/>
    </source>
</evidence>
<evidence type="ECO:0000313" key="13">
    <source>
        <dbReference type="EMBL" id="ARZ65742.1"/>
    </source>
</evidence>
<dbReference type="PANTHER" id="PTHR21266:SF60">
    <property type="entry name" value="3-KETOSTEROID-9-ALPHA-MONOOXYGENASE, OXYGENASE COMPONENT"/>
    <property type="match status" value="1"/>
</dbReference>
<dbReference type="Gene3D" id="3.90.380.10">
    <property type="entry name" value="Naphthalene 1,2-dioxygenase Alpha Subunit, Chain A, domain 1"/>
    <property type="match status" value="1"/>
</dbReference>
<keyword evidence="8" id="KW-0443">Lipid metabolism</keyword>
<dbReference type="InterPro" id="IPR036922">
    <property type="entry name" value="Rieske_2Fe-2S_sf"/>
</dbReference>
<keyword evidence="3" id="KW-0479">Metal-binding</keyword>
<dbReference type="KEGG" id="salj:SMD11_0075"/>
<dbReference type="OrthoDB" id="5243643at2"/>
<evidence type="ECO:0000313" key="14">
    <source>
        <dbReference type="Proteomes" id="UP000195755"/>
    </source>
</evidence>
<dbReference type="GO" id="GO:0016705">
    <property type="term" value="F:oxidoreductase activity, acting on paired donors, with incorporation or reduction of molecular oxygen"/>
    <property type="evidence" value="ECO:0007669"/>
    <property type="project" value="UniProtKB-ARBA"/>
</dbReference>
<dbReference type="Pfam" id="PF00355">
    <property type="entry name" value="Rieske"/>
    <property type="match status" value="1"/>
</dbReference>
<feature type="domain" description="Rieske" evidence="12">
    <location>
        <begin position="33"/>
        <end position="134"/>
    </location>
</feature>
<keyword evidence="6" id="KW-0408">Iron</keyword>
<dbReference type="RefSeq" id="WP_087924472.1">
    <property type="nucleotide sequence ID" value="NZ_CP021744.1"/>
</dbReference>
<evidence type="ECO:0000256" key="9">
    <source>
        <dbReference type="ARBA" id="ARBA00030944"/>
    </source>
</evidence>
<evidence type="ECO:0000256" key="4">
    <source>
        <dbReference type="ARBA" id="ARBA00022963"/>
    </source>
</evidence>
<gene>
    <name evidence="13" type="ORF">SMD11_0075</name>
</gene>
<evidence type="ECO:0000256" key="11">
    <source>
        <dbReference type="SAM" id="MobiDB-lite"/>
    </source>
</evidence>
<organism evidence="13 14">
    <name type="scientific">Streptomyces albireticuli</name>
    <dbReference type="NCBI Taxonomy" id="1940"/>
    <lineage>
        <taxon>Bacteria</taxon>
        <taxon>Bacillati</taxon>
        <taxon>Actinomycetota</taxon>
        <taxon>Actinomycetes</taxon>
        <taxon>Kitasatosporales</taxon>
        <taxon>Streptomycetaceae</taxon>
        <taxon>Streptomyces</taxon>
    </lineage>
</organism>
<evidence type="ECO:0000256" key="10">
    <source>
        <dbReference type="ARBA" id="ARBA00046982"/>
    </source>
</evidence>
<dbReference type="GO" id="GO:0051537">
    <property type="term" value="F:2 iron, 2 sulfur cluster binding"/>
    <property type="evidence" value="ECO:0007669"/>
    <property type="project" value="UniProtKB-KW"/>
</dbReference>
<keyword evidence="4" id="KW-0442">Lipid degradation</keyword>
<keyword evidence="2" id="KW-0001">2Fe-2S</keyword>
<dbReference type="PROSITE" id="PS51296">
    <property type="entry name" value="RIESKE"/>
    <property type="match status" value="1"/>
</dbReference>
<keyword evidence="8" id="KW-0753">Steroid metabolism</keyword>
<dbReference type="SUPFAM" id="SSF50022">
    <property type="entry name" value="ISP domain"/>
    <property type="match status" value="1"/>
</dbReference>
<evidence type="ECO:0000256" key="5">
    <source>
        <dbReference type="ARBA" id="ARBA00023002"/>
    </source>
</evidence>
<comment type="cofactor">
    <cofactor evidence="1">
        <name>Fe cation</name>
        <dbReference type="ChEBI" id="CHEBI:24875"/>
    </cofactor>
</comment>
<feature type="region of interest" description="Disordered" evidence="11">
    <location>
        <begin position="1"/>
        <end position="24"/>
    </location>
</feature>
<comment type="subunit">
    <text evidence="10">Homotrimer. The two-component system 3-ketosteroid-9-alpha-monooxygenase is composed of an oxygenase component KshA and a reductase component KshB.</text>
</comment>